<dbReference type="AlphaFoldDB" id="A0A150SNK6"/>
<reference evidence="2 3" key="1">
    <citation type="submission" date="2014-02" db="EMBL/GenBank/DDBJ databases">
        <title>The small core and large imbalanced accessory genome model reveals a collaborative survival strategy of Sorangium cellulosum strains in nature.</title>
        <authorList>
            <person name="Han K."/>
            <person name="Peng R."/>
            <person name="Blom J."/>
            <person name="Li Y.-Z."/>
        </authorList>
    </citation>
    <scope>NUCLEOTIDE SEQUENCE [LARGE SCALE GENOMIC DNA]</scope>
    <source>
        <strain evidence="2 3">So0011-07</strain>
    </source>
</reference>
<keyword evidence="1" id="KW-0732">Signal</keyword>
<proteinExistence type="predicted"/>
<dbReference type="EMBL" id="JEMB01000787">
    <property type="protein sequence ID" value="KYF93818.1"/>
    <property type="molecule type" value="Genomic_DNA"/>
</dbReference>
<evidence type="ECO:0000313" key="3">
    <source>
        <dbReference type="Proteomes" id="UP000075635"/>
    </source>
</evidence>
<accession>A0A150SNK6</accession>
<feature type="signal peptide" evidence="1">
    <location>
        <begin position="1"/>
        <end position="23"/>
    </location>
</feature>
<comment type="caution">
    <text evidence="2">The sequence shown here is derived from an EMBL/GenBank/DDBJ whole genome shotgun (WGS) entry which is preliminary data.</text>
</comment>
<sequence>MEITRLGTRIAALAALAWGSACGGNVVVDGMPDGSGGAGATSASANSASANSASATSASANSSGVTSSSASWMTTSAVTSSATGIGGGDTRSRCEAFCELFSETCGPVPQGCSRACDDQLGMAPQCNDLLLPFFDCAIGDVERCDVISARCAPLLDQYDMCASGDACGTLECSRGGDRTCHCKGSCQGIDFAAECRSGVAGVLCSCLVNGVEVAGCEDRGPACDVALGCCGPIFEEFR</sequence>
<gene>
    <name evidence="2" type="ORF">BE17_25120</name>
</gene>
<evidence type="ECO:0000256" key="1">
    <source>
        <dbReference type="SAM" id="SignalP"/>
    </source>
</evidence>
<dbReference type="Proteomes" id="UP000075635">
    <property type="component" value="Unassembled WGS sequence"/>
</dbReference>
<protein>
    <recommendedName>
        <fullName evidence="4">Secreted protein</fullName>
    </recommendedName>
</protein>
<evidence type="ECO:0000313" key="2">
    <source>
        <dbReference type="EMBL" id="KYF93818.1"/>
    </source>
</evidence>
<name>A0A150SNK6_SORCE</name>
<evidence type="ECO:0008006" key="4">
    <source>
        <dbReference type="Google" id="ProtNLM"/>
    </source>
</evidence>
<feature type="chain" id="PRO_5007568969" description="Secreted protein" evidence="1">
    <location>
        <begin position="24"/>
        <end position="238"/>
    </location>
</feature>
<dbReference type="PROSITE" id="PS51257">
    <property type="entry name" value="PROKAR_LIPOPROTEIN"/>
    <property type="match status" value="1"/>
</dbReference>
<organism evidence="2 3">
    <name type="scientific">Sorangium cellulosum</name>
    <name type="common">Polyangium cellulosum</name>
    <dbReference type="NCBI Taxonomy" id="56"/>
    <lineage>
        <taxon>Bacteria</taxon>
        <taxon>Pseudomonadati</taxon>
        <taxon>Myxococcota</taxon>
        <taxon>Polyangia</taxon>
        <taxon>Polyangiales</taxon>
        <taxon>Polyangiaceae</taxon>
        <taxon>Sorangium</taxon>
    </lineage>
</organism>